<dbReference type="AlphaFoldDB" id="A0A0A9Z5Q1"/>
<dbReference type="AntiFam" id="ANF00149">
    <property type="entry name" value="Shadow ORF (opposite cshA)"/>
</dbReference>
<evidence type="ECO:0000313" key="2">
    <source>
        <dbReference type="EMBL" id="JAQ17350.1"/>
    </source>
</evidence>
<gene>
    <name evidence="1" type="primary">STARD7</name>
    <name evidence="1" type="ORF">CM83_8044</name>
    <name evidence="2" type="ORF">g.24018</name>
</gene>
<proteinExistence type="predicted"/>
<organism evidence="1">
    <name type="scientific">Lygus hesperus</name>
    <name type="common">Western plant bug</name>
    <dbReference type="NCBI Taxonomy" id="30085"/>
    <lineage>
        <taxon>Eukaryota</taxon>
        <taxon>Metazoa</taxon>
        <taxon>Ecdysozoa</taxon>
        <taxon>Arthropoda</taxon>
        <taxon>Hexapoda</taxon>
        <taxon>Insecta</taxon>
        <taxon>Pterygota</taxon>
        <taxon>Neoptera</taxon>
        <taxon>Paraneoptera</taxon>
        <taxon>Hemiptera</taxon>
        <taxon>Heteroptera</taxon>
        <taxon>Panheteroptera</taxon>
        <taxon>Cimicomorpha</taxon>
        <taxon>Miridae</taxon>
        <taxon>Mirini</taxon>
        <taxon>Lygus</taxon>
    </lineage>
</organism>
<protein>
    <submittedName>
        <fullName evidence="1">StAR-related lipid transfer protein 7, mitochondrial</fullName>
    </submittedName>
</protein>
<dbReference type="EMBL" id="GDHC01001279">
    <property type="protein sequence ID" value="JAQ17350.1"/>
    <property type="molecule type" value="Transcribed_RNA"/>
</dbReference>
<accession>A0A0A9Z5Q1</accession>
<sequence>MHLRHRREYNRVKRGTELYRDTLETNWHLIDLCAVVKFDITHDFDIVSSDKVDGHPLTPKTSTTPNTMKVGLTGFWEIVIDDQGYLLNIDTTAPHIRGYKYTCFGSTKVEDNAIALGLRHVTMDHGHCEVGLPHSFRQLHHLAACVAEDNCLCDG</sequence>
<name>A0A0A9Z5Q1_LYGHE</name>
<reference evidence="1" key="2">
    <citation type="submission" date="2014-07" db="EMBL/GenBank/DDBJ databases">
        <authorList>
            <person name="Hull J."/>
        </authorList>
    </citation>
    <scope>NUCLEOTIDE SEQUENCE</scope>
</reference>
<reference evidence="1" key="1">
    <citation type="journal article" date="2014" name="PLoS ONE">
        <title>Transcriptome-Based Identification of ABC Transporters in the Western Tarnished Plant Bug Lygus hesperus.</title>
        <authorList>
            <person name="Hull J.J."/>
            <person name="Chaney K."/>
            <person name="Geib S.M."/>
            <person name="Fabrick J.A."/>
            <person name="Brent C.S."/>
            <person name="Walsh D."/>
            <person name="Lavine L.C."/>
        </authorList>
    </citation>
    <scope>NUCLEOTIDE SEQUENCE</scope>
</reference>
<evidence type="ECO:0000313" key="1">
    <source>
        <dbReference type="EMBL" id="JAG39824.1"/>
    </source>
</evidence>
<dbReference type="EMBL" id="GBHO01003780">
    <property type="protein sequence ID" value="JAG39824.1"/>
    <property type="molecule type" value="Transcribed_RNA"/>
</dbReference>
<reference evidence="2" key="3">
    <citation type="journal article" date="2016" name="Gigascience">
        <title>De novo construction of an expanded transcriptome assembly for the western tarnished plant bug, Lygus hesperus.</title>
        <authorList>
            <person name="Tassone E.E."/>
            <person name="Geib S.M."/>
            <person name="Hall B."/>
            <person name="Fabrick J.A."/>
            <person name="Brent C.S."/>
            <person name="Hull J.J."/>
        </authorList>
    </citation>
    <scope>NUCLEOTIDE SEQUENCE</scope>
</reference>